<feature type="domain" description="Pyruvate carboxyltransferase" evidence="7">
    <location>
        <begin position="45"/>
        <end position="325"/>
    </location>
</feature>
<dbReference type="NCBIfam" id="NF004283">
    <property type="entry name" value="PRK05692.1"/>
    <property type="match status" value="1"/>
</dbReference>
<dbReference type="CDD" id="cd07938">
    <property type="entry name" value="DRE_TIM_HMGL"/>
    <property type="match status" value="1"/>
</dbReference>
<dbReference type="GO" id="GO:0004419">
    <property type="term" value="F:hydroxymethylglutaryl-CoA lyase activity"/>
    <property type="evidence" value="ECO:0007669"/>
    <property type="project" value="UniProtKB-EC"/>
</dbReference>
<keyword evidence="9" id="KW-1185">Reference proteome</keyword>
<dbReference type="SUPFAM" id="SSF51569">
    <property type="entry name" value="Aldolase"/>
    <property type="match status" value="1"/>
</dbReference>
<dbReference type="Proteomes" id="UP000823399">
    <property type="component" value="Unassembled WGS sequence"/>
</dbReference>
<gene>
    <name evidence="8" type="ORF">F5147DRAFT_695393</name>
</gene>
<dbReference type="Gene3D" id="3.20.20.70">
    <property type="entry name" value="Aldolase class I"/>
    <property type="match status" value="1"/>
</dbReference>
<evidence type="ECO:0000256" key="4">
    <source>
        <dbReference type="ARBA" id="ARBA00022723"/>
    </source>
</evidence>
<dbReference type="AlphaFoldDB" id="A0A9P7F7R7"/>
<dbReference type="EC" id="4.1.3.4" evidence="3"/>
<dbReference type="InterPro" id="IPR000891">
    <property type="entry name" value="PYR_CT"/>
</dbReference>
<evidence type="ECO:0000313" key="9">
    <source>
        <dbReference type="Proteomes" id="UP000823399"/>
    </source>
</evidence>
<dbReference type="PANTHER" id="PTHR42738">
    <property type="entry name" value="HYDROXYMETHYLGLUTARYL-COA LYASE"/>
    <property type="match status" value="1"/>
</dbReference>
<dbReference type="InterPro" id="IPR013785">
    <property type="entry name" value="Aldolase_TIM"/>
</dbReference>
<evidence type="ECO:0000256" key="5">
    <source>
        <dbReference type="ARBA" id="ARBA00023239"/>
    </source>
</evidence>
<evidence type="ECO:0000259" key="7">
    <source>
        <dbReference type="PROSITE" id="PS50991"/>
    </source>
</evidence>
<comment type="similarity">
    <text evidence="2">Belongs to the HMG-CoA lyase family.</text>
</comment>
<dbReference type="FunFam" id="3.20.20.70:FF:000071">
    <property type="entry name" value="Hydroxymethylglutaryl-CoA lyase"/>
    <property type="match status" value="1"/>
</dbReference>
<proteinExistence type="inferred from homology"/>
<sequence length="390" mass="41496">MLYPSVNSSCIRVLRSTLKTTLKFKSFSTSQPTLSTASSTNPNFVKIVEVGPRDGLQNEPKPIPPPIKAELINRLAIAGMRNIEAGSFVSPKWVPQMAGTAEVLALIDSFPKTGYSVLVPNQKGLDDLLEILSTSTSPNSHAKPPPPVTEVAIFTSATDAFSLANTNVSVSGSLERLAPVARRALDAGLKVRGYVSVVVTCPFSGRVDPRRVRDVSRELAQMGCYEVSLGDTTGAGTPASILGMLEEVAKEVDIGILAGHFHDTNGTATANIMTALDFGLRTFDASVGGLGGCPYSPGATGNVATEDVIYALTGDRLFGDISEPYGNHGKPAKTVQSRWDVGPVDLARLAEIGEWISGVLGRETTSRAGKALLARRKREEYRKRKEGAKL</sequence>
<comment type="caution">
    <text evidence="8">The sequence shown here is derived from an EMBL/GenBank/DDBJ whole genome shotgun (WGS) entry which is preliminary data.</text>
</comment>
<comment type="pathway">
    <text evidence="1">Metabolic intermediate metabolism; (S)-3-hydroxy-3-methylglutaryl-CoA degradation; acetoacetate from (S)-3-hydroxy-3-methylglutaryl-CoA: step 1/1.</text>
</comment>
<comment type="catalytic activity">
    <reaction evidence="6">
        <text>(3S)-3-hydroxy-3-methylglutaryl-CoA = acetoacetate + acetyl-CoA</text>
        <dbReference type="Rhea" id="RHEA:24404"/>
        <dbReference type="ChEBI" id="CHEBI:13705"/>
        <dbReference type="ChEBI" id="CHEBI:43074"/>
        <dbReference type="ChEBI" id="CHEBI:57288"/>
        <dbReference type="EC" id="4.1.3.4"/>
    </reaction>
</comment>
<dbReference type="Pfam" id="PF00682">
    <property type="entry name" value="HMGL-like"/>
    <property type="match status" value="1"/>
</dbReference>
<dbReference type="OrthoDB" id="1905920at2759"/>
<dbReference type="RefSeq" id="XP_041292968.1">
    <property type="nucleotide sequence ID" value="XM_041437376.1"/>
</dbReference>
<organism evidence="8 9">
    <name type="scientific">Suillus discolor</name>
    <dbReference type="NCBI Taxonomy" id="1912936"/>
    <lineage>
        <taxon>Eukaryota</taxon>
        <taxon>Fungi</taxon>
        <taxon>Dikarya</taxon>
        <taxon>Basidiomycota</taxon>
        <taxon>Agaricomycotina</taxon>
        <taxon>Agaricomycetes</taxon>
        <taxon>Agaricomycetidae</taxon>
        <taxon>Boletales</taxon>
        <taxon>Suillineae</taxon>
        <taxon>Suillaceae</taxon>
        <taxon>Suillus</taxon>
    </lineage>
</organism>
<protein>
    <recommendedName>
        <fullName evidence="3">hydroxymethylglutaryl-CoA lyase</fullName>
        <ecNumber evidence="3">4.1.3.4</ecNumber>
    </recommendedName>
</protein>
<evidence type="ECO:0000256" key="1">
    <source>
        <dbReference type="ARBA" id="ARBA00005143"/>
    </source>
</evidence>
<evidence type="ECO:0000313" key="8">
    <source>
        <dbReference type="EMBL" id="KAG2108523.1"/>
    </source>
</evidence>
<accession>A0A9P7F7R7</accession>
<dbReference type="InterPro" id="IPR043594">
    <property type="entry name" value="HMGL"/>
</dbReference>
<dbReference type="PANTHER" id="PTHR42738:SF7">
    <property type="entry name" value="HYDROXYMETHYLGLUTARYL-COA LYASE"/>
    <property type="match status" value="1"/>
</dbReference>
<evidence type="ECO:0000256" key="2">
    <source>
        <dbReference type="ARBA" id="ARBA00009405"/>
    </source>
</evidence>
<keyword evidence="5" id="KW-0456">Lyase</keyword>
<keyword evidence="4" id="KW-0479">Metal-binding</keyword>
<name>A0A9P7F7R7_9AGAM</name>
<dbReference type="GO" id="GO:0046872">
    <property type="term" value="F:metal ion binding"/>
    <property type="evidence" value="ECO:0007669"/>
    <property type="project" value="UniProtKB-KW"/>
</dbReference>
<dbReference type="EMBL" id="JABBWM010000027">
    <property type="protein sequence ID" value="KAG2108523.1"/>
    <property type="molecule type" value="Genomic_DNA"/>
</dbReference>
<dbReference type="GO" id="GO:0006552">
    <property type="term" value="P:L-leucine catabolic process"/>
    <property type="evidence" value="ECO:0007669"/>
    <property type="project" value="TreeGrafter"/>
</dbReference>
<reference evidence="8" key="1">
    <citation type="journal article" date="2020" name="New Phytol.">
        <title>Comparative genomics reveals dynamic genome evolution in host specialist ectomycorrhizal fungi.</title>
        <authorList>
            <person name="Lofgren L.A."/>
            <person name="Nguyen N.H."/>
            <person name="Vilgalys R."/>
            <person name="Ruytinx J."/>
            <person name="Liao H.L."/>
            <person name="Branco S."/>
            <person name="Kuo A."/>
            <person name="LaButti K."/>
            <person name="Lipzen A."/>
            <person name="Andreopoulos W."/>
            <person name="Pangilinan J."/>
            <person name="Riley R."/>
            <person name="Hundley H."/>
            <person name="Na H."/>
            <person name="Barry K."/>
            <person name="Grigoriev I.V."/>
            <person name="Stajich J.E."/>
            <person name="Kennedy P.G."/>
        </authorList>
    </citation>
    <scope>NUCLEOTIDE SEQUENCE</scope>
    <source>
        <strain evidence="8">FC423</strain>
    </source>
</reference>
<evidence type="ECO:0000256" key="6">
    <source>
        <dbReference type="ARBA" id="ARBA00049877"/>
    </source>
</evidence>
<dbReference type="GO" id="GO:0046951">
    <property type="term" value="P:ketone body biosynthetic process"/>
    <property type="evidence" value="ECO:0007669"/>
    <property type="project" value="TreeGrafter"/>
</dbReference>
<dbReference type="PROSITE" id="PS50991">
    <property type="entry name" value="PYR_CT"/>
    <property type="match status" value="1"/>
</dbReference>
<dbReference type="GeneID" id="64699635"/>
<evidence type="ECO:0000256" key="3">
    <source>
        <dbReference type="ARBA" id="ARBA00012910"/>
    </source>
</evidence>